<protein>
    <recommendedName>
        <fullName evidence="9">C2H2-type domain-containing protein</fullName>
    </recommendedName>
</protein>
<sequence>MGVMSRLGLVQVALASRGLPLDEELDEGEVSRILQDLDLNPMGPGHFPSYMCKFCGKGFYYPSSLEKHIRTHTGEKPFKCPQCPYSASQKSHVKTHIMRRHKIFDYVF</sequence>
<dbReference type="InterPro" id="IPR050527">
    <property type="entry name" value="Snail/Krueppel_Znf"/>
</dbReference>
<dbReference type="AlphaFoldDB" id="A0AAE1BQE0"/>
<evidence type="ECO:0000256" key="1">
    <source>
        <dbReference type="ARBA" id="ARBA00004123"/>
    </source>
</evidence>
<accession>A0AAE1BQE0</accession>
<evidence type="ECO:0000256" key="3">
    <source>
        <dbReference type="ARBA" id="ARBA00022737"/>
    </source>
</evidence>
<evidence type="ECO:0000256" key="2">
    <source>
        <dbReference type="ARBA" id="ARBA00022723"/>
    </source>
</evidence>
<keyword evidence="6" id="KW-0539">Nucleus</keyword>
<evidence type="ECO:0000313" key="10">
    <source>
        <dbReference type="EMBL" id="KAK3854810.1"/>
    </source>
</evidence>
<dbReference type="SMART" id="SM00355">
    <property type="entry name" value="ZnF_C2H2"/>
    <property type="match status" value="2"/>
</dbReference>
<dbReference type="GO" id="GO:0000978">
    <property type="term" value="F:RNA polymerase II cis-regulatory region sequence-specific DNA binding"/>
    <property type="evidence" value="ECO:0007669"/>
    <property type="project" value="TreeGrafter"/>
</dbReference>
<name>A0AAE1BQE0_PETCI</name>
<dbReference type="Proteomes" id="UP001286313">
    <property type="component" value="Unassembled WGS sequence"/>
</dbReference>
<keyword evidence="3" id="KW-0677">Repeat</keyword>
<dbReference type="InterPro" id="IPR013087">
    <property type="entry name" value="Znf_C2H2_type"/>
</dbReference>
<reference evidence="10" key="1">
    <citation type="submission" date="2023-10" db="EMBL/GenBank/DDBJ databases">
        <title>Genome assemblies of two species of porcelain crab, Petrolisthes cinctipes and Petrolisthes manimaculis (Anomura: Porcellanidae).</title>
        <authorList>
            <person name="Angst P."/>
        </authorList>
    </citation>
    <scope>NUCLEOTIDE SEQUENCE</scope>
    <source>
        <strain evidence="10">PB745_01</strain>
        <tissue evidence="10">Gill</tissue>
    </source>
</reference>
<dbReference type="GO" id="GO:0008270">
    <property type="term" value="F:zinc ion binding"/>
    <property type="evidence" value="ECO:0007669"/>
    <property type="project" value="UniProtKB-KW"/>
</dbReference>
<evidence type="ECO:0000256" key="5">
    <source>
        <dbReference type="ARBA" id="ARBA00022833"/>
    </source>
</evidence>
<evidence type="ECO:0000256" key="8">
    <source>
        <dbReference type="PROSITE-ProRule" id="PRU00042"/>
    </source>
</evidence>
<keyword evidence="5" id="KW-0862">Zinc</keyword>
<dbReference type="Gene3D" id="3.30.160.60">
    <property type="entry name" value="Classic Zinc Finger"/>
    <property type="match status" value="2"/>
</dbReference>
<evidence type="ECO:0000313" key="11">
    <source>
        <dbReference type="Proteomes" id="UP001286313"/>
    </source>
</evidence>
<organism evidence="10 11">
    <name type="scientific">Petrolisthes cinctipes</name>
    <name type="common">Flat porcelain crab</name>
    <dbReference type="NCBI Taxonomy" id="88211"/>
    <lineage>
        <taxon>Eukaryota</taxon>
        <taxon>Metazoa</taxon>
        <taxon>Ecdysozoa</taxon>
        <taxon>Arthropoda</taxon>
        <taxon>Crustacea</taxon>
        <taxon>Multicrustacea</taxon>
        <taxon>Malacostraca</taxon>
        <taxon>Eumalacostraca</taxon>
        <taxon>Eucarida</taxon>
        <taxon>Decapoda</taxon>
        <taxon>Pleocyemata</taxon>
        <taxon>Anomura</taxon>
        <taxon>Galatheoidea</taxon>
        <taxon>Porcellanidae</taxon>
        <taxon>Petrolisthes</taxon>
    </lineage>
</organism>
<keyword evidence="2" id="KW-0479">Metal-binding</keyword>
<dbReference type="Pfam" id="PF00096">
    <property type="entry name" value="zf-C2H2"/>
    <property type="match status" value="2"/>
</dbReference>
<comment type="caution">
    <text evidence="10">The sequence shown here is derived from an EMBL/GenBank/DDBJ whole genome shotgun (WGS) entry which is preliminary data.</text>
</comment>
<evidence type="ECO:0000256" key="6">
    <source>
        <dbReference type="ARBA" id="ARBA00023242"/>
    </source>
</evidence>
<feature type="domain" description="C2H2-type" evidence="9">
    <location>
        <begin position="50"/>
        <end position="77"/>
    </location>
</feature>
<dbReference type="EMBL" id="JAWQEG010006436">
    <property type="protein sequence ID" value="KAK3854810.1"/>
    <property type="molecule type" value="Genomic_DNA"/>
</dbReference>
<keyword evidence="4 8" id="KW-0863">Zinc-finger</keyword>
<dbReference type="PROSITE" id="PS50157">
    <property type="entry name" value="ZINC_FINGER_C2H2_2"/>
    <property type="match status" value="1"/>
</dbReference>
<dbReference type="PROSITE" id="PS00028">
    <property type="entry name" value="ZINC_FINGER_C2H2_1"/>
    <property type="match status" value="1"/>
</dbReference>
<dbReference type="GO" id="GO:0000981">
    <property type="term" value="F:DNA-binding transcription factor activity, RNA polymerase II-specific"/>
    <property type="evidence" value="ECO:0007669"/>
    <property type="project" value="TreeGrafter"/>
</dbReference>
<dbReference type="FunFam" id="3.30.160.60:FF:000604">
    <property type="entry name" value="Histone H4 transcription factor-like Protein"/>
    <property type="match status" value="1"/>
</dbReference>
<evidence type="ECO:0000256" key="4">
    <source>
        <dbReference type="ARBA" id="ARBA00022771"/>
    </source>
</evidence>
<comment type="subcellular location">
    <subcellularLocation>
        <location evidence="1">Nucleus</location>
    </subcellularLocation>
</comment>
<dbReference type="SUPFAM" id="SSF57667">
    <property type="entry name" value="beta-beta-alpha zinc fingers"/>
    <property type="match status" value="1"/>
</dbReference>
<comment type="similarity">
    <text evidence="7">Belongs to the snail C2H2-type zinc-finger protein family.</text>
</comment>
<keyword evidence="11" id="KW-1185">Reference proteome</keyword>
<dbReference type="PANTHER" id="PTHR24388:SF54">
    <property type="entry name" value="PROTEIN ESCARGOT"/>
    <property type="match status" value="1"/>
</dbReference>
<evidence type="ECO:0000259" key="9">
    <source>
        <dbReference type="PROSITE" id="PS50157"/>
    </source>
</evidence>
<dbReference type="GO" id="GO:0005634">
    <property type="term" value="C:nucleus"/>
    <property type="evidence" value="ECO:0007669"/>
    <property type="project" value="UniProtKB-SubCell"/>
</dbReference>
<proteinExistence type="inferred from homology"/>
<dbReference type="PANTHER" id="PTHR24388">
    <property type="entry name" value="ZINC FINGER PROTEIN"/>
    <property type="match status" value="1"/>
</dbReference>
<evidence type="ECO:0000256" key="7">
    <source>
        <dbReference type="ARBA" id="ARBA00037948"/>
    </source>
</evidence>
<dbReference type="InterPro" id="IPR036236">
    <property type="entry name" value="Znf_C2H2_sf"/>
</dbReference>
<gene>
    <name evidence="10" type="ORF">Pcinc_038720</name>
</gene>
<dbReference type="FunFam" id="3.30.160.60:FF:000184">
    <property type="entry name" value="Zinc finger protein 333"/>
    <property type="match status" value="1"/>
</dbReference>